<dbReference type="OrthoDB" id="1669814at2759"/>
<dbReference type="GO" id="GO:0004090">
    <property type="term" value="F:carbonyl reductase (NADPH) activity"/>
    <property type="evidence" value="ECO:0007669"/>
    <property type="project" value="TreeGrafter"/>
</dbReference>
<keyword evidence="4" id="KW-1185">Reference proteome</keyword>
<dbReference type="KEGG" id="btab:109034006"/>
<dbReference type="PANTHER" id="PTHR43943:SF2">
    <property type="entry name" value="DEHYDROGENASE_REDUCTASE 4"/>
    <property type="match status" value="1"/>
</dbReference>
<dbReference type="EMBL" id="OU963862">
    <property type="protein sequence ID" value="CAH0380902.1"/>
    <property type="molecule type" value="Genomic_DNA"/>
</dbReference>
<dbReference type="NCBIfam" id="NF005559">
    <property type="entry name" value="PRK07231.1"/>
    <property type="match status" value="1"/>
</dbReference>
<evidence type="ECO:0008006" key="5">
    <source>
        <dbReference type="Google" id="ProtNLM"/>
    </source>
</evidence>
<sequence>MLFKILSNLNLCVKVGCSETTFTNVAADGSTTDNSSAPCLHSCLISDRRIMTANIAKKLCGKIAVVTASTDGIGFAIAKRLAVEGAKVVVSSRKETNVAKAVTSLQNSGLPDVSGVVCHVAKAEDRHRLFQEALTKFGGIDILVSNAAVNPTVGTISDCSEEAWDKIFDVNVKSAFLLTKEVIPFLRKRGGGSIVYVSSIGGLSPFKVLSAYSVSKTALLGLTKAAAQDVALENIRVNCLAPGIVKTNFSKALYETESAHETAVSMIPMGRLAQPDEMGGIVAFLCSDDASYITGETFVVAGGMQSRL</sequence>
<comment type="similarity">
    <text evidence="1">Belongs to the short-chain dehydrogenases/reductases (SDR) family.</text>
</comment>
<evidence type="ECO:0000256" key="2">
    <source>
        <dbReference type="ARBA" id="ARBA00023002"/>
    </source>
</evidence>
<protein>
    <recommendedName>
        <fullName evidence="5">Dehydrogenase/reductase SDR family member 4</fullName>
    </recommendedName>
</protein>
<dbReference type="PROSITE" id="PS00061">
    <property type="entry name" value="ADH_SHORT"/>
    <property type="match status" value="1"/>
</dbReference>
<dbReference type="Gene3D" id="3.40.50.720">
    <property type="entry name" value="NAD(P)-binding Rossmann-like Domain"/>
    <property type="match status" value="1"/>
</dbReference>
<evidence type="ECO:0000313" key="4">
    <source>
        <dbReference type="Proteomes" id="UP001152759"/>
    </source>
</evidence>
<dbReference type="SUPFAM" id="SSF51735">
    <property type="entry name" value="NAD(P)-binding Rossmann-fold domains"/>
    <property type="match status" value="1"/>
</dbReference>
<organism evidence="3 4">
    <name type="scientific">Bemisia tabaci</name>
    <name type="common">Sweetpotato whitefly</name>
    <name type="synonym">Aleurodes tabaci</name>
    <dbReference type="NCBI Taxonomy" id="7038"/>
    <lineage>
        <taxon>Eukaryota</taxon>
        <taxon>Metazoa</taxon>
        <taxon>Ecdysozoa</taxon>
        <taxon>Arthropoda</taxon>
        <taxon>Hexapoda</taxon>
        <taxon>Insecta</taxon>
        <taxon>Pterygota</taxon>
        <taxon>Neoptera</taxon>
        <taxon>Paraneoptera</taxon>
        <taxon>Hemiptera</taxon>
        <taxon>Sternorrhyncha</taxon>
        <taxon>Aleyrodoidea</taxon>
        <taxon>Aleyrodidae</taxon>
        <taxon>Aleyrodinae</taxon>
        <taxon>Bemisia</taxon>
    </lineage>
</organism>
<dbReference type="PRINTS" id="PR00081">
    <property type="entry name" value="GDHRDH"/>
</dbReference>
<reference evidence="3" key="1">
    <citation type="submission" date="2021-12" db="EMBL/GenBank/DDBJ databases">
        <authorList>
            <person name="King R."/>
        </authorList>
    </citation>
    <scope>NUCLEOTIDE SEQUENCE</scope>
</reference>
<accession>A0A9N9ZWM2</accession>
<dbReference type="InterPro" id="IPR036291">
    <property type="entry name" value="NAD(P)-bd_dom_sf"/>
</dbReference>
<dbReference type="PRINTS" id="PR00080">
    <property type="entry name" value="SDRFAMILY"/>
</dbReference>
<proteinExistence type="inferred from homology"/>
<dbReference type="InterPro" id="IPR020904">
    <property type="entry name" value="Sc_DH/Rdtase_CS"/>
</dbReference>
<dbReference type="FunFam" id="3.40.50.720:FF:000084">
    <property type="entry name" value="Short-chain dehydrogenase reductase"/>
    <property type="match status" value="1"/>
</dbReference>
<dbReference type="AlphaFoldDB" id="A0A9N9ZWM2"/>
<name>A0A9N9ZWM2_BEMTA</name>
<gene>
    <name evidence="3" type="ORF">BEMITA_LOCUS612</name>
</gene>
<evidence type="ECO:0000313" key="3">
    <source>
        <dbReference type="EMBL" id="CAH0380902.1"/>
    </source>
</evidence>
<dbReference type="Pfam" id="PF13561">
    <property type="entry name" value="adh_short_C2"/>
    <property type="match status" value="1"/>
</dbReference>
<dbReference type="PANTHER" id="PTHR43943">
    <property type="entry name" value="DEHYDROGENASE/REDUCTASE (SDR FAMILY) MEMBER 4"/>
    <property type="match status" value="1"/>
</dbReference>
<keyword evidence="2" id="KW-0560">Oxidoreductase</keyword>
<evidence type="ECO:0000256" key="1">
    <source>
        <dbReference type="ARBA" id="ARBA00006484"/>
    </source>
</evidence>
<dbReference type="InterPro" id="IPR002347">
    <property type="entry name" value="SDR_fam"/>
</dbReference>
<dbReference type="Proteomes" id="UP001152759">
    <property type="component" value="Chromosome 1"/>
</dbReference>